<keyword evidence="5" id="KW-1185">Reference proteome</keyword>
<feature type="region of interest" description="Disordered" evidence="1">
    <location>
        <begin position="1"/>
        <end position="29"/>
    </location>
</feature>
<evidence type="ECO:0000313" key="4">
    <source>
        <dbReference type="EMBL" id="GJS93585.1"/>
    </source>
</evidence>
<feature type="region of interest" description="Disordered" evidence="1">
    <location>
        <begin position="271"/>
        <end position="299"/>
    </location>
</feature>
<reference evidence="4" key="1">
    <citation type="journal article" date="2022" name="Int. J. Mol. Sci.">
        <title>Draft Genome of Tanacetum Coccineum: Genomic Comparison of Closely Related Tanacetum-Family Plants.</title>
        <authorList>
            <person name="Yamashiro T."/>
            <person name="Shiraishi A."/>
            <person name="Nakayama K."/>
            <person name="Satake H."/>
        </authorList>
    </citation>
    <scope>NUCLEOTIDE SEQUENCE</scope>
</reference>
<evidence type="ECO:0000259" key="2">
    <source>
        <dbReference type="Pfam" id="PF07727"/>
    </source>
</evidence>
<dbReference type="InterPro" id="IPR025724">
    <property type="entry name" value="GAG-pre-integrase_dom"/>
</dbReference>
<dbReference type="InterPro" id="IPR013103">
    <property type="entry name" value="RVT_2"/>
</dbReference>
<organism evidence="4 5">
    <name type="scientific">Tanacetum coccineum</name>
    <dbReference type="NCBI Taxonomy" id="301880"/>
    <lineage>
        <taxon>Eukaryota</taxon>
        <taxon>Viridiplantae</taxon>
        <taxon>Streptophyta</taxon>
        <taxon>Embryophyta</taxon>
        <taxon>Tracheophyta</taxon>
        <taxon>Spermatophyta</taxon>
        <taxon>Magnoliopsida</taxon>
        <taxon>eudicotyledons</taxon>
        <taxon>Gunneridae</taxon>
        <taxon>Pentapetalae</taxon>
        <taxon>asterids</taxon>
        <taxon>campanulids</taxon>
        <taxon>Asterales</taxon>
        <taxon>Asteraceae</taxon>
        <taxon>Asteroideae</taxon>
        <taxon>Anthemideae</taxon>
        <taxon>Anthemidinae</taxon>
        <taxon>Tanacetum</taxon>
    </lineage>
</organism>
<feature type="domain" description="GAG-pre-integrase" evidence="3">
    <location>
        <begin position="446"/>
        <end position="516"/>
    </location>
</feature>
<dbReference type="Pfam" id="PF13976">
    <property type="entry name" value="gag_pre-integrs"/>
    <property type="match status" value="1"/>
</dbReference>
<sequence length="779" mass="88738">MEDGERMWRSIKKGPYKRPMITDPDNPDNQIPEPIAKMTEANKKQNVTDVKVMNYLLQAIPNDIYNSVDACKDAQKMWERIKRLMHGSEITKQERHSRLMNEFDKFAAKEGESLESVYERMTTLVNVMDRNNVRPIKVSINTKFLNSLQPEGSKYVPLTPSKEKRAAKNHDPLTLVSHSNVYSSQSYASPSFSHSPQPYYVTHPSSVVDYEEDCQGDLQRDAQEDKLTTTMMLLARVITQKFSTPTNNHLYTSSNTKNQVVIHDGRVDIQTKNAGYGRNGNRNAGRQKRNQAANAGNSQVKLIDKKMKDEAGGTLNDEENDFMLDYAYGDKTLEELTAAVIMMAHIQPANDKTRTEPKYDAEAMSEKFICTVHFGNDHFAAITRYGDYAQGNLTICHVYYFEGLGHNLFSIKQFCDGDLEVAFRSNTSCVRNLEGEYLLTGSRDSNLYTISISELAASSPVCLMSKATSIKSWLWHRRLSYLNFGTINHLTKKDLVDGLPKFKYDKDHLCSACEQGYSKKASFPPKLVPCTESKLELLHMDLFGPMKQLASEGNNSGPGCNCLNFQDSLEDSQSIPSKEDLDNLFGPLNSSEEPVANEPTTLVLNENANEPVQEDVAAFDENNFYNPFHTLVIEEDKSSLTYQDPLNMHEFYQKHRSTNLWTKNHTIEQVIGDHSKPVMTRCRLHTDAEICMYTLTVSTTKLKNIKEAMLDHSWIESMQDELNQFKRLDVWELVKRPVGRNIIAVKWLWKNKTDAENTIIRNKSRLVAKGYGQKECIDF</sequence>
<dbReference type="Proteomes" id="UP001151760">
    <property type="component" value="Unassembled WGS sequence"/>
</dbReference>
<proteinExistence type="predicted"/>
<evidence type="ECO:0000256" key="1">
    <source>
        <dbReference type="SAM" id="MobiDB-lite"/>
    </source>
</evidence>
<evidence type="ECO:0000259" key="3">
    <source>
        <dbReference type="Pfam" id="PF13976"/>
    </source>
</evidence>
<dbReference type="Pfam" id="PF07727">
    <property type="entry name" value="RVT_2"/>
    <property type="match status" value="1"/>
</dbReference>
<comment type="caution">
    <text evidence="4">The sequence shown here is derived from an EMBL/GenBank/DDBJ whole genome shotgun (WGS) entry which is preliminary data.</text>
</comment>
<dbReference type="EMBL" id="BQNB010011667">
    <property type="protein sequence ID" value="GJS93585.1"/>
    <property type="molecule type" value="Genomic_DNA"/>
</dbReference>
<evidence type="ECO:0000313" key="5">
    <source>
        <dbReference type="Proteomes" id="UP001151760"/>
    </source>
</evidence>
<gene>
    <name evidence="4" type="ORF">Tco_0800553</name>
</gene>
<reference evidence="4" key="2">
    <citation type="submission" date="2022-01" db="EMBL/GenBank/DDBJ databases">
        <authorList>
            <person name="Yamashiro T."/>
            <person name="Shiraishi A."/>
            <person name="Satake H."/>
            <person name="Nakayama K."/>
        </authorList>
    </citation>
    <scope>NUCLEOTIDE SEQUENCE</scope>
</reference>
<name>A0ABQ4ZTF5_9ASTR</name>
<accession>A0ABQ4ZTF5</accession>
<feature type="compositionally biased region" description="Low complexity" evidence="1">
    <location>
        <begin position="272"/>
        <end position="295"/>
    </location>
</feature>
<dbReference type="Pfam" id="PF14223">
    <property type="entry name" value="Retrotran_gag_2"/>
    <property type="match status" value="1"/>
</dbReference>
<protein>
    <submittedName>
        <fullName evidence="4">Integrase, catalytic region, zinc finger, CCHC-type containing protein</fullName>
    </submittedName>
</protein>
<feature type="domain" description="Reverse transcriptase Ty1/copia-type" evidence="2">
    <location>
        <begin position="729"/>
        <end position="779"/>
    </location>
</feature>